<dbReference type="GO" id="GO:0005886">
    <property type="term" value="C:plasma membrane"/>
    <property type="evidence" value="ECO:0007669"/>
    <property type="project" value="UniProtKB-SubCell"/>
</dbReference>
<comment type="caution">
    <text evidence="9">The sequence shown here is derived from an EMBL/GenBank/DDBJ whole genome shotgun (WGS) entry which is preliminary data.</text>
</comment>
<evidence type="ECO:0000256" key="6">
    <source>
        <dbReference type="ARBA" id="ARBA00022989"/>
    </source>
</evidence>
<evidence type="ECO:0000256" key="7">
    <source>
        <dbReference type="ARBA" id="ARBA00023136"/>
    </source>
</evidence>
<evidence type="ECO:0000256" key="5">
    <source>
        <dbReference type="ARBA" id="ARBA00022692"/>
    </source>
</evidence>
<organism evidence="9 10">
    <name type="scientific">Desulfatitalea alkaliphila</name>
    <dbReference type="NCBI Taxonomy" id="2929485"/>
    <lineage>
        <taxon>Bacteria</taxon>
        <taxon>Pseudomonadati</taxon>
        <taxon>Thermodesulfobacteriota</taxon>
        <taxon>Desulfobacteria</taxon>
        <taxon>Desulfobacterales</taxon>
        <taxon>Desulfosarcinaceae</taxon>
        <taxon>Desulfatitalea</taxon>
    </lineage>
</organism>
<evidence type="ECO:0000256" key="1">
    <source>
        <dbReference type="ARBA" id="ARBA00004651"/>
    </source>
</evidence>
<evidence type="ECO:0000256" key="3">
    <source>
        <dbReference type="ARBA" id="ARBA00022448"/>
    </source>
</evidence>
<evidence type="ECO:0000313" key="9">
    <source>
        <dbReference type="EMBL" id="MCJ8500913.1"/>
    </source>
</evidence>
<sequence length="357" mass="40330">MHVIKQWLERHFGNPQVVILTLILLVGFGVVYFLGRMLVPLFASLVIAYLLDGLVKPLERRHVPRIVAVVVVFLLFMLLLLFTIFWLVPLLIRQVTQLVQQLPTMIGTAQQLLLQLPENYPRFISEEQVYEVIAAIRREVTGMAQQLLSYSVASVMGLITLLVYLFIVPLLVFFFLKDKQSLLMWFAAYLPRDRWLAVKVWEDVNSQIANYIRGKTWEIIIVWAGTALVFTFLQLQYAVLLGFMVGLSVLIPYIGAAVATIPIALVAYFQWGFASEFVWVLVTYAIVQTIDGNILAPLLLSEVVNIHPVGVIAAILVFGGLWGFWGIFFAIPLATLVQAILRAWPTVQEERLDSAAS</sequence>
<keyword evidence="5 8" id="KW-0812">Transmembrane</keyword>
<feature type="transmembrane region" description="Helical" evidence="8">
    <location>
        <begin position="250"/>
        <end position="271"/>
    </location>
</feature>
<dbReference type="AlphaFoldDB" id="A0AA41R3Y7"/>
<keyword evidence="4" id="KW-1003">Cell membrane</keyword>
<dbReference type="Pfam" id="PF01594">
    <property type="entry name" value="AI-2E_transport"/>
    <property type="match status" value="1"/>
</dbReference>
<proteinExistence type="inferred from homology"/>
<protein>
    <submittedName>
        <fullName evidence="9">AI-2E family transporter</fullName>
    </submittedName>
</protein>
<feature type="transmembrane region" description="Helical" evidence="8">
    <location>
        <begin position="278"/>
        <end position="300"/>
    </location>
</feature>
<feature type="transmembrane region" description="Helical" evidence="8">
    <location>
        <begin position="147"/>
        <end position="176"/>
    </location>
</feature>
<keyword evidence="7 8" id="KW-0472">Membrane</keyword>
<feature type="transmembrane region" description="Helical" evidence="8">
    <location>
        <begin position="37"/>
        <end position="55"/>
    </location>
</feature>
<feature type="transmembrane region" description="Helical" evidence="8">
    <location>
        <begin position="12"/>
        <end position="31"/>
    </location>
</feature>
<accession>A0AA41R3Y7</accession>
<evidence type="ECO:0000313" key="10">
    <source>
        <dbReference type="Proteomes" id="UP001165427"/>
    </source>
</evidence>
<keyword evidence="3" id="KW-0813">Transport</keyword>
<keyword evidence="6 8" id="KW-1133">Transmembrane helix</keyword>
<feature type="transmembrane region" description="Helical" evidence="8">
    <location>
        <begin position="220"/>
        <end position="244"/>
    </location>
</feature>
<name>A0AA41R3Y7_9BACT</name>
<evidence type="ECO:0000256" key="4">
    <source>
        <dbReference type="ARBA" id="ARBA00022475"/>
    </source>
</evidence>
<evidence type="ECO:0000256" key="2">
    <source>
        <dbReference type="ARBA" id="ARBA00009773"/>
    </source>
</evidence>
<comment type="subcellular location">
    <subcellularLocation>
        <location evidence="1">Cell membrane</location>
        <topology evidence="1">Multi-pass membrane protein</topology>
    </subcellularLocation>
</comment>
<dbReference type="PANTHER" id="PTHR21716:SF53">
    <property type="entry name" value="PERMEASE PERM-RELATED"/>
    <property type="match status" value="1"/>
</dbReference>
<feature type="transmembrane region" description="Helical" evidence="8">
    <location>
        <begin position="67"/>
        <end position="88"/>
    </location>
</feature>
<dbReference type="EMBL" id="JALJRB010000009">
    <property type="protein sequence ID" value="MCJ8500913.1"/>
    <property type="molecule type" value="Genomic_DNA"/>
</dbReference>
<dbReference type="InterPro" id="IPR002549">
    <property type="entry name" value="AI-2E-like"/>
</dbReference>
<dbReference type="RefSeq" id="WP_246906705.1">
    <property type="nucleotide sequence ID" value="NZ_JALJRB010000009.1"/>
</dbReference>
<comment type="similarity">
    <text evidence="2">Belongs to the autoinducer-2 exporter (AI-2E) (TC 2.A.86) family.</text>
</comment>
<evidence type="ECO:0000256" key="8">
    <source>
        <dbReference type="SAM" id="Phobius"/>
    </source>
</evidence>
<dbReference type="Proteomes" id="UP001165427">
    <property type="component" value="Unassembled WGS sequence"/>
</dbReference>
<feature type="transmembrane region" description="Helical" evidence="8">
    <location>
        <begin position="312"/>
        <end position="341"/>
    </location>
</feature>
<dbReference type="PANTHER" id="PTHR21716">
    <property type="entry name" value="TRANSMEMBRANE PROTEIN"/>
    <property type="match status" value="1"/>
</dbReference>
<gene>
    <name evidence="9" type="ORF">MRX98_10050</name>
</gene>
<reference evidence="9" key="1">
    <citation type="submission" date="2022-04" db="EMBL/GenBank/DDBJ databases">
        <title>Desulfatitalea alkaliphila sp. nov., a novel anaerobic sulfate-reducing bacterium isolated from terrestrial mud volcano, Taman Peninsula, Russia.</title>
        <authorList>
            <person name="Khomyakova M.A."/>
            <person name="Merkel A.Y."/>
            <person name="Slobodkin A.I."/>
        </authorList>
    </citation>
    <scope>NUCLEOTIDE SEQUENCE</scope>
    <source>
        <strain evidence="9">M08but</strain>
    </source>
</reference>
<keyword evidence="10" id="KW-1185">Reference proteome</keyword>
<dbReference type="GO" id="GO:0055085">
    <property type="term" value="P:transmembrane transport"/>
    <property type="evidence" value="ECO:0007669"/>
    <property type="project" value="TreeGrafter"/>
</dbReference>